<protein>
    <submittedName>
        <fullName evidence="2">Uncharacterized protein</fullName>
    </submittedName>
</protein>
<dbReference type="RefSeq" id="WP_377418317.1">
    <property type="nucleotide sequence ID" value="NZ_JBHSPR010000007.1"/>
</dbReference>
<dbReference type="EMBL" id="JBHSPR010000007">
    <property type="protein sequence ID" value="MFC6015786.1"/>
    <property type="molecule type" value="Genomic_DNA"/>
</dbReference>
<proteinExistence type="predicted"/>
<evidence type="ECO:0000313" key="3">
    <source>
        <dbReference type="Proteomes" id="UP001596203"/>
    </source>
</evidence>
<comment type="caution">
    <text evidence="2">The sequence shown here is derived from an EMBL/GenBank/DDBJ whole genome shotgun (WGS) entry which is preliminary data.</text>
</comment>
<feature type="coiled-coil region" evidence="1">
    <location>
        <begin position="320"/>
        <end position="361"/>
    </location>
</feature>
<keyword evidence="1" id="KW-0175">Coiled coil</keyword>
<evidence type="ECO:0000313" key="2">
    <source>
        <dbReference type="EMBL" id="MFC6015786.1"/>
    </source>
</evidence>
<reference evidence="3" key="1">
    <citation type="journal article" date="2019" name="Int. J. Syst. Evol. Microbiol.">
        <title>The Global Catalogue of Microorganisms (GCM) 10K type strain sequencing project: providing services to taxonomists for standard genome sequencing and annotation.</title>
        <authorList>
            <consortium name="The Broad Institute Genomics Platform"/>
            <consortium name="The Broad Institute Genome Sequencing Center for Infectious Disease"/>
            <person name="Wu L."/>
            <person name="Ma J."/>
        </authorList>
    </citation>
    <scope>NUCLEOTIDE SEQUENCE [LARGE SCALE GENOMIC DNA]</scope>
    <source>
        <strain evidence="3">ZS-35-S2</strain>
    </source>
</reference>
<name>A0ABW1K209_9ACTN</name>
<organism evidence="2 3">
    <name type="scientific">Plantactinospora solaniradicis</name>
    <dbReference type="NCBI Taxonomy" id="1723736"/>
    <lineage>
        <taxon>Bacteria</taxon>
        <taxon>Bacillati</taxon>
        <taxon>Actinomycetota</taxon>
        <taxon>Actinomycetes</taxon>
        <taxon>Micromonosporales</taxon>
        <taxon>Micromonosporaceae</taxon>
        <taxon>Plantactinospora</taxon>
    </lineage>
</organism>
<accession>A0ABW1K209</accession>
<gene>
    <name evidence="2" type="ORF">ACFP2T_06235</name>
</gene>
<keyword evidence="3" id="KW-1185">Reference proteome</keyword>
<dbReference type="Proteomes" id="UP001596203">
    <property type="component" value="Unassembled WGS sequence"/>
</dbReference>
<sequence length="421" mass="45543">MNVSPSPSPMNRTEADRLIRDLGAAYDRISAAMYALDTHPDLAVLRGTQPGGDTARVAAGRPARIDVLWSQFTAFSDLLHRAREVRARRSRPGDAELRELAGLLRAPVVRLGADGMVLDDAVADPSAHSSGLVDLARRIETEAAGLAGALSEVVAARSRLAEGFGQLTATVARLRTEVGALGDAPTVAGDLDRLGRQIDEAYGDALGDPLAATRNGPVASRIRDRLRELTVEVTGLAGRLAELTELRDGYPGRVARLRAELDELVAATTETNRVYAVALAKIANPGLPDLPAANPALRIHLHQLDQLHRERRWHRLGTELDAVERAVATARRRMVELHEAADGLLRRRDELRGRLDAYRAKAGRLGLIEHVDLSARYRLARDLLYTSPCDLAAATRAVVAYQRQLNDLAERPTPGAKGAVP</sequence>
<evidence type="ECO:0000256" key="1">
    <source>
        <dbReference type="SAM" id="Coils"/>
    </source>
</evidence>